<name>A0A8J6Y0L3_9BACT</name>
<comment type="caution">
    <text evidence="3">The sequence shown here is derived from an EMBL/GenBank/DDBJ whole genome shotgun (WGS) entry which is preliminary data.</text>
</comment>
<keyword evidence="1" id="KW-1133">Transmembrane helix</keyword>
<accession>A0A8J6Y0L3</accession>
<sequence length="363" mass="40172">MRTRDVTPIGLSFLDAMTCGLGAVILLFMIINGAIRDNSVKVTSDLQGEVDRFEREVLEGHKNLVELRNTIIETDDERVLTQGLALRMIESLKEIRVELATFEASTLARREHINRLQSDLKSLEEDARRLSASLPSEETPGDRVRVHVGDGDRQYLTGLKVGGSRILFLVDSSASMLGSTIVNVIRRRNLPEKDKVRAAKWRQALATVDWLTTQIPRDSRFQIYSFNTSAQPVSPDTAGRWLDGSDREVLDGAVRRLNRIVPADGTSLFHALSVASQLNPRPDNIILLTDGLPTVGKSPARASTVSARQRAKFFNRAVEELPSGIPVNVVLFPMEGDPLAASAFWKLAIGTRGSFMSMAEDWP</sequence>
<feature type="transmembrane region" description="Helical" evidence="1">
    <location>
        <begin position="12"/>
        <end position="35"/>
    </location>
</feature>
<dbReference type="Gene3D" id="3.40.50.410">
    <property type="entry name" value="von Willebrand factor, type A domain"/>
    <property type="match status" value="1"/>
</dbReference>
<keyword evidence="1" id="KW-0812">Transmembrane</keyword>
<dbReference type="InterPro" id="IPR002035">
    <property type="entry name" value="VWF_A"/>
</dbReference>
<gene>
    <name evidence="3" type="ORF">IFJ97_04405</name>
</gene>
<dbReference type="Pfam" id="PF13768">
    <property type="entry name" value="VWA_3"/>
    <property type="match status" value="1"/>
</dbReference>
<feature type="domain" description="VWFA" evidence="2">
    <location>
        <begin position="163"/>
        <end position="344"/>
    </location>
</feature>
<dbReference type="EMBL" id="JACXWA010000070">
    <property type="protein sequence ID" value="MBD3870581.1"/>
    <property type="molecule type" value="Genomic_DNA"/>
</dbReference>
<evidence type="ECO:0000313" key="3">
    <source>
        <dbReference type="EMBL" id="MBD3870581.1"/>
    </source>
</evidence>
<keyword evidence="1" id="KW-0472">Membrane</keyword>
<evidence type="ECO:0000256" key="1">
    <source>
        <dbReference type="SAM" id="Phobius"/>
    </source>
</evidence>
<dbReference type="SUPFAM" id="SSF53300">
    <property type="entry name" value="vWA-like"/>
    <property type="match status" value="1"/>
</dbReference>
<organism evidence="3 4">
    <name type="scientific">Candidatus Sulfomarinibacter kjeldsenii</name>
    <dbReference type="NCBI Taxonomy" id="2885994"/>
    <lineage>
        <taxon>Bacteria</taxon>
        <taxon>Pseudomonadati</taxon>
        <taxon>Acidobacteriota</taxon>
        <taxon>Thermoanaerobaculia</taxon>
        <taxon>Thermoanaerobaculales</taxon>
        <taxon>Candidatus Sulfomarinibacteraceae</taxon>
        <taxon>Candidatus Sulfomarinibacter</taxon>
    </lineage>
</organism>
<dbReference type="AlphaFoldDB" id="A0A8J6Y0L3"/>
<dbReference type="Proteomes" id="UP000598633">
    <property type="component" value="Unassembled WGS sequence"/>
</dbReference>
<evidence type="ECO:0000259" key="2">
    <source>
        <dbReference type="SMART" id="SM00327"/>
    </source>
</evidence>
<protein>
    <submittedName>
        <fullName evidence="3">VWA domain-containing protein</fullName>
    </submittedName>
</protein>
<dbReference type="SMART" id="SM00327">
    <property type="entry name" value="VWA"/>
    <property type="match status" value="1"/>
</dbReference>
<dbReference type="Pfam" id="PF13519">
    <property type="entry name" value="VWA_2"/>
    <property type="match status" value="1"/>
</dbReference>
<dbReference type="CDD" id="cd00198">
    <property type="entry name" value="vWFA"/>
    <property type="match status" value="1"/>
</dbReference>
<evidence type="ECO:0000313" key="4">
    <source>
        <dbReference type="Proteomes" id="UP000598633"/>
    </source>
</evidence>
<reference evidence="3 4" key="1">
    <citation type="submission" date="2020-08" db="EMBL/GenBank/DDBJ databases">
        <title>Acidobacteriota in marine sediments use diverse sulfur dissimilation pathways.</title>
        <authorList>
            <person name="Wasmund K."/>
        </authorList>
    </citation>
    <scope>NUCLEOTIDE SEQUENCE [LARGE SCALE GENOMIC DNA]</scope>
    <source>
        <strain evidence="3">MAG AM3-A</strain>
    </source>
</reference>
<dbReference type="InterPro" id="IPR036465">
    <property type="entry name" value="vWFA_dom_sf"/>
</dbReference>
<proteinExistence type="predicted"/>